<dbReference type="RefSeq" id="WP_130854521.1">
    <property type="nucleotide sequence ID" value="NZ_JBHLWO010000001.1"/>
</dbReference>
<evidence type="ECO:0000313" key="1">
    <source>
        <dbReference type="EMBL" id="MFC0317605.1"/>
    </source>
</evidence>
<dbReference type="Pfam" id="PF14595">
    <property type="entry name" value="Thioredoxin_9"/>
    <property type="match status" value="1"/>
</dbReference>
<name>A0ABV6HHJ1_9SPHI</name>
<evidence type="ECO:0000313" key="2">
    <source>
        <dbReference type="Proteomes" id="UP001589774"/>
    </source>
</evidence>
<sequence length="198" mass="22832">MSLNHIPQERFSYDAYIELVKQLVEKRQTTGPDQSSFLANFTALNLVRMQRIGKMITLKKSLLTKLSQLKRQYVFTVITEAWCGDAAQILPVIAKIAEANPSQIDLFIVLRDSNTDYMDQYLTNGARGIPKLIIYDVAENKEILNWGPRPKELQLYIESLKVMGLSKEEWIEKVMLWYTKDKTKTTQDELEEAIGTLQ</sequence>
<dbReference type="Gene3D" id="3.40.30.10">
    <property type="entry name" value="Glutaredoxin"/>
    <property type="match status" value="1"/>
</dbReference>
<protein>
    <submittedName>
        <fullName evidence="1">Thioredoxin family protein</fullName>
    </submittedName>
</protein>
<reference evidence="1 2" key="1">
    <citation type="submission" date="2024-09" db="EMBL/GenBank/DDBJ databases">
        <authorList>
            <person name="Sun Q."/>
            <person name="Mori K."/>
        </authorList>
    </citation>
    <scope>NUCLEOTIDE SEQUENCE [LARGE SCALE GENOMIC DNA]</scope>
    <source>
        <strain evidence="1 2">CCM 7765</strain>
    </source>
</reference>
<accession>A0ABV6HHJ1</accession>
<organism evidence="1 2">
    <name type="scientific">Olivibacter oleidegradans</name>
    <dbReference type="NCBI Taxonomy" id="760123"/>
    <lineage>
        <taxon>Bacteria</taxon>
        <taxon>Pseudomonadati</taxon>
        <taxon>Bacteroidota</taxon>
        <taxon>Sphingobacteriia</taxon>
        <taxon>Sphingobacteriales</taxon>
        <taxon>Sphingobacteriaceae</taxon>
        <taxon>Olivibacter</taxon>
    </lineage>
</organism>
<dbReference type="InterPro" id="IPR036249">
    <property type="entry name" value="Thioredoxin-like_sf"/>
</dbReference>
<comment type="caution">
    <text evidence="1">The sequence shown here is derived from an EMBL/GenBank/DDBJ whole genome shotgun (WGS) entry which is preliminary data.</text>
</comment>
<keyword evidence="2" id="KW-1185">Reference proteome</keyword>
<gene>
    <name evidence="1" type="ORF">ACFFI0_04770</name>
</gene>
<proteinExistence type="predicted"/>
<dbReference type="EMBL" id="JBHLWO010000001">
    <property type="protein sequence ID" value="MFC0317605.1"/>
    <property type="molecule type" value="Genomic_DNA"/>
</dbReference>
<dbReference type="SUPFAM" id="SSF52833">
    <property type="entry name" value="Thioredoxin-like"/>
    <property type="match status" value="1"/>
</dbReference>
<dbReference type="Proteomes" id="UP001589774">
    <property type="component" value="Unassembled WGS sequence"/>
</dbReference>